<proteinExistence type="inferred from homology"/>
<feature type="coiled-coil region" evidence="7">
    <location>
        <begin position="87"/>
        <end position="114"/>
    </location>
</feature>
<keyword evidence="10" id="KW-0732">Signal</keyword>
<dbReference type="InterPro" id="IPR006311">
    <property type="entry name" value="TAT_signal"/>
</dbReference>
<dbReference type="InParanoid" id="A0A4R2PIE2"/>
<evidence type="ECO:0000256" key="10">
    <source>
        <dbReference type="SAM" id="SignalP"/>
    </source>
</evidence>
<dbReference type="InterPro" id="IPR002898">
    <property type="entry name" value="MotA_ExbB_proton_chnl"/>
</dbReference>
<comment type="subcellular location">
    <subcellularLocation>
        <location evidence="1">Cell membrane</location>
        <topology evidence="1">Multi-pass membrane protein</topology>
    </subcellularLocation>
    <subcellularLocation>
        <location evidence="6">Membrane</location>
        <topology evidence="6">Multi-pass membrane protein</topology>
    </subcellularLocation>
</comment>
<dbReference type="InterPro" id="IPR050790">
    <property type="entry name" value="ExbB/TolQ_transport"/>
</dbReference>
<feature type="domain" description="MotA/TolQ/ExbB proton channel" evidence="11">
    <location>
        <begin position="361"/>
        <end position="468"/>
    </location>
</feature>
<gene>
    <name evidence="12" type="ORF">EV659_10470</name>
</gene>
<evidence type="ECO:0000256" key="8">
    <source>
        <dbReference type="SAM" id="MobiDB-lite"/>
    </source>
</evidence>
<dbReference type="RefSeq" id="WP_132708125.1">
    <property type="nucleotide sequence ID" value="NZ_JACIGF010000004.1"/>
</dbReference>
<evidence type="ECO:0000256" key="4">
    <source>
        <dbReference type="ARBA" id="ARBA00022989"/>
    </source>
</evidence>
<feature type="transmembrane region" description="Helical" evidence="9">
    <location>
        <begin position="388"/>
        <end position="411"/>
    </location>
</feature>
<keyword evidence="6" id="KW-0653">Protein transport</keyword>
<organism evidence="12 13">
    <name type="scientific">Rhodothalassium salexigens DSM 2132</name>
    <dbReference type="NCBI Taxonomy" id="1188247"/>
    <lineage>
        <taxon>Bacteria</taxon>
        <taxon>Pseudomonadati</taxon>
        <taxon>Pseudomonadota</taxon>
        <taxon>Alphaproteobacteria</taxon>
        <taxon>Rhodothalassiales</taxon>
        <taxon>Rhodothalassiaceae</taxon>
        <taxon>Rhodothalassium</taxon>
    </lineage>
</organism>
<protein>
    <submittedName>
        <fullName evidence="12">Outer membrane transport energization protein ExbB</fullName>
    </submittedName>
</protein>
<comment type="similarity">
    <text evidence="6">Belongs to the exbB/tolQ family.</text>
</comment>
<evidence type="ECO:0000256" key="7">
    <source>
        <dbReference type="SAM" id="Coils"/>
    </source>
</evidence>
<feature type="transmembrane region" description="Helical" evidence="9">
    <location>
        <begin position="304"/>
        <end position="330"/>
    </location>
</feature>
<comment type="caution">
    <text evidence="12">The sequence shown here is derived from an EMBL/GenBank/DDBJ whole genome shotgun (WGS) entry which is preliminary data.</text>
</comment>
<feature type="signal peptide" evidence="10">
    <location>
        <begin position="1"/>
        <end position="32"/>
    </location>
</feature>
<keyword evidence="13" id="KW-1185">Reference proteome</keyword>
<dbReference type="PANTHER" id="PTHR30625:SF11">
    <property type="entry name" value="MOTA_TOLQ_EXBB PROTON CHANNEL DOMAIN-CONTAINING PROTEIN"/>
    <property type="match status" value="1"/>
</dbReference>
<feature type="chain" id="PRO_5020280530" evidence="10">
    <location>
        <begin position="33"/>
        <end position="492"/>
    </location>
</feature>
<keyword evidence="7" id="KW-0175">Coiled coil</keyword>
<reference evidence="12 13" key="1">
    <citation type="submission" date="2019-03" db="EMBL/GenBank/DDBJ databases">
        <title>Genomic Encyclopedia of Type Strains, Phase IV (KMG-IV): sequencing the most valuable type-strain genomes for metagenomic binning, comparative biology and taxonomic classification.</title>
        <authorList>
            <person name="Goeker M."/>
        </authorList>
    </citation>
    <scope>NUCLEOTIDE SEQUENCE [LARGE SCALE GENOMIC DNA]</scope>
    <source>
        <strain evidence="12 13">DSM 2132</strain>
    </source>
</reference>
<evidence type="ECO:0000256" key="9">
    <source>
        <dbReference type="SAM" id="Phobius"/>
    </source>
</evidence>
<dbReference type="PIRSF" id="PIRSF037714">
    <property type="entry name" value="TolR"/>
    <property type="match status" value="1"/>
</dbReference>
<evidence type="ECO:0000313" key="12">
    <source>
        <dbReference type="EMBL" id="TCP35220.1"/>
    </source>
</evidence>
<dbReference type="GO" id="GO:0017038">
    <property type="term" value="P:protein import"/>
    <property type="evidence" value="ECO:0007669"/>
    <property type="project" value="TreeGrafter"/>
</dbReference>
<evidence type="ECO:0000256" key="5">
    <source>
        <dbReference type="ARBA" id="ARBA00023136"/>
    </source>
</evidence>
<feature type="transmembrane region" description="Helical" evidence="9">
    <location>
        <begin position="431"/>
        <end position="452"/>
    </location>
</feature>
<name>A0A4R2PIE2_RHOSA</name>
<evidence type="ECO:0000256" key="6">
    <source>
        <dbReference type="RuleBase" id="RU004057"/>
    </source>
</evidence>
<evidence type="ECO:0000313" key="13">
    <source>
        <dbReference type="Proteomes" id="UP000295399"/>
    </source>
</evidence>
<dbReference type="OrthoDB" id="4045at2"/>
<dbReference type="PROSITE" id="PS51318">
    <property type="entry name" value="TAT"/>
    <property type="match status" value="1"/>
</dbReference>
<feature type="region of interest" description="Disordered" evidence="8">
    <location>
        <begin position="33"/>
        <end position="52"/>
    </location>
</feature>
<dbReference type="Pfam" id="PF01618">
    <property type="entry name" value="MotA_ExbB"/>
    <property type="match status" value="1"/>
</dbReference>
<dbReference type="Proteomes" id="UP000295399">
    <property type="component" value="Unassembled WGS sequence"/>
</dbReference>
<keyword evidence="4 9" id="KW-1133">Transmembrane helix</keyword>
<dbReference type="EMBL" id="SLXO01000004">
    <property type="protein sequence ID" value="TCP35220.1"/>
    <property type="molecule type" value="Genomic_DNA"/>
</dbReference>
<keyword evidence="2" id="KW-1003">Cell membrane</keyword>
<evidence type="ECO:0000256" key="1">
    <source>
        <dbReference type="ARBA" id="ARBA00004651"/>
    </source>
</evidence>
<dbReference type="GO" id="GO:0005886">
    <property type="term" value="C:plasma membrane"/>
    <property type="evidence" value="ECO:0007669"/>
    <property type="project" value="UniProtKB-SubCell"/>
</dbReference>
<dbReference type="AlphaFoldDB" id="A0A4R2PIE2"/>
<evidence type="ECO:0000256" key="2">
    <source>
        <dbReference type="ARBA" id="ARBA00022475"/>
    </source>
</evidence>
<evidence type="ECO:0000256" key="3">
    <source>
        <dbReference type="ARBA" id="ARBA00022692"/>
    </source>
</evidence>
<dbReference type="InterPro" id="IPR017270">
    <property type="entry name" value="MotA/TolQ/ExbB-rel"/>
</dbReference>
<sequence>MTSRSKIVTAGLLGVMALAAALTATPAARAQAADPAATAAPETARPDAAGPADPAATVEMLLRQIRTGRARETASERARLARFVAERDRRAALLAEAEAELAAARDRATRLETAFTENELDLERMESLLRQRMGTFGELFGTVREVSGKAASALRVSPVNAQSDDRVAFLSQLARDGTVPSVADLERLWYELQRETVELGRVVRFEAPVIRPTGETAITPVTRIGPFTATAGGRFLDYLPDDRAFLQQDRQPNGPYTGIARRFEAAAETGAALAPAVLDPSRGAILSRVVQAPDFLEQLQQAGVIGYVLIALAAVGFVIALERIVTLSLVMAKTRRQLRHPDRPQAGNPLGRVLAVAPAHWRGHATEELDYHLAEVIMKERARFDRGLNLVKVIVAAAPLMGLLGTVTGMIQTFELMSLFGAGDPQLMAGGISQALVTTMLGLMAAIPLLILHALAKGRSDTLVEILEEQSAGLVAEHAALPAPGEQAHAAE</sequence>
<keyword evidence="3 9" id="KW-0812">Transmembrane</keyword>
<accession>A0A4R2PIE2</accession>
<evidence type="ECO:0000259" key="11">
    <source>
        <dbReference type="Pfam" id="PF01618"/>
    </source>
</evidence>
<keyword evidence="5 9" id="KW-0472">Membrane</keyword>
<keyword evidence="6" id="KW-0813">Transport</keyword>
<dbReference type="PANTHER" id="PTHR30625">
    <property type="entry name" value="PROTEIN TOLQ"/>
    <property type="match status" value="1"/>
</dbReference>